<comment type="caution">
    <text evidence="2">The sequence shown here is derived from an EMBL/GenBank/DDBJ whole genome shotgun (WGS) entry which is preliminary data.</text>
</comment>
<dbReference type="EMBL" id="LIAE01010726">
    <property type="protein sequence ID" value="PAV56051.1"/>
    <property type="molecule type" value="Genomic_DNA"/>
</dbReference>
<organism evidence="2 3">
    <name type="scientific">Diploscapter pachys</name>
    <dbReference type="NCBI Taxonomy" id="2018661"/>
    <lineage>
        <taxon>Eukaryota</taxon>
        <taxon>Metazoa</taxon>
        <taxon>Ecdysozoa</taxon>
        <taxon>Nematoda</taxon>
        <taxon>Chromadorea</taxon>
        <taxon>Rhabditida</taxon>
        <taxon>Rhabditina</taxon>
        <taxon>Rhabditomorpha</taxon>
        <taxon>Rhabditoidea</taxon>
        <taxon>Rhabditidae</taxon>
        <taxon>Diploscapter</taxon>
    </lineage>
</organism>
<dbReference type="AlphaFoldDB" id="A0A2A2J2Z5"/>
<name>A0A2A2J2Z5_9BILA</name>
<protein>
    <submittedName>
        <fullName evidence="2">Uncharacterized protein</fullName>
    </submittedName>
</protein>
<gene>
    <name evidence="2" type="ORF">WR25_01090</name>
</gene>
<dbReference type="Proteomes" id="UP000218231">
    <property type="component" value="Unassembled WGS sequence"/>
</dbReference>
<evidence type="ECO:0000313" key="2">
    <source>
        <dbReference type="EMBL" id="PAV56051.1"/>
    </source>
</evidence>
<feature type="compositionally biased region" description="Basic and acidic residues" evidence="1">
    <location>
        <begin position="174"/>
        <end position="194"/>
    </location>
</feature>
<evidence type="ECO:0000256" key="1">
    <source>
        <dbReference type="SAM" id="MobiDB-lite"/>
    </source>
</evidence>
<keyword evidence="3" id="KW-1185">Reference proteome</keyword>
<feature type="compositionally biased region" description="Low complexity" evidence="1">
    <location>
        <begin position="148"/>
        <end position="157"/>
    </location>
</feature>
<sequence>MMSGETREEGKTNQRPLAACMAACASRLVSSLHFPILYRICSPLLPLSLSPAALLLAVVSVCVSGPSEPNLAFKLAGRWYGLGADNESRAAKPQPLQNGRRGLGTEGEEEEEREEKWGKEGKRQDRCKAVSKKRKMEKKGEGERANASSSSSSSKRSGSGRRECSRKQLSSIETKARGATERQTDKPSKARKPDNYNVRVALIGSAMLQPRNLQTRREIQIFIRLRDFSHMY</sequence>
<proteinExistence type="predicted"/>
<feature type="compositionally biased region" description="Basic and acidic residues" evidence="1">
    <location>
        <begin position="114"/>
        <end position="128"/>
    </location>
</feature>
<accession>A0A2A2J2Z5</accession>
<evidence type="ECO:0000313" key="3">
    <source>
        <dbReference type="Proteomes" id="UP000218231"/>
    </source>
</evidence>
<reference evidence="2 3" key="1">
    <citation type="journal article" date="2017" name="Curr. Biol.">
        <title>Genome architecture and evolution of a unichromosomal asexual nematode.</title>
        <authorList>
            <person name="Fradin H."/>
            <person name="Zegar C."/>
            <person name="Gutwein M."/>
            <person name="Lucas J."/>
            <person name="Kovtun M."/>
            <person name="Corcoran D."/>
            <person name="Baugh L.R."/>
            <person name="Kiontke K."/>
            <person name="Gunsalus K."/>
            <person name="Fitch D.H."/>
            <person name="Piano F."/>
        </authorList>
    </citation>
    <scope>NUCLEOTIDE SEQUENCE [LARGE SCALE GENOMIC DNA]</scope>
    <source>
        <strain evidence="2">PF1309</strain>
    </source>
</reference>
<feature type="region of interest" description="Disordered" evidence="1">
    <location>
        <begin position="86"/>
        <end position="194"/>
    </location>
</feature>